<dbReference type="InterPro" id="IPR000182">
    <property type="entry name" value="GNAT_dom"/>
</dbReference>
<evidence type="ECO:0000313" key="9">
    <source>
        <dbReference type="EMBL" id="CAF3959362.1"/>
    </source>
</evidence>
<dbReference type="AlphaFoldDB" id="A0A814VZ33"/>
<dbReference type="Gene3D" id="3.40.630.30">
    <property type="match status" value="1"/>
</dbReference>
<name>A0A814VZ33_9BILA</name>
<evidence type="ECO:0000313" key="8">
    <source>
        <dbReference type="EMBL" id="CAF3635042.1"/>
    </source>
</evidence>
<dbReference type="Proteomes" id="UP000682733">
    <property type="component" value="Unassembled WGS sequence"/>
</dbReference>
<dbReference type="CDD" id="cd04301">
    <property type="entry name" value="NAT_SF"/>
    <property type="match status" value="1"/>
</dbReference>
<dbReference type="EMBL" id="CAJNOK010002210">
    <property type="protein sequence ID" value="CAF0849795.1"/>
    <property type="molecule type" value="Genomic_DNA"/>
</dbReference>
<dbReference type="InterPro" id="IPR016181">
    <property type="entry name" value="Acyl_CoA_acyltransferase"/>
</dbReference>
<organism evidence="7 10">
    <name type="scientific">Didymodactylos carnosus</name>
    <dbReference type="NCBI Taxonomy" id="1234261"/>
    <lineage>
        <taxon>Eukaryota</taxon>
        <taxon>Metazoa</taxon>
        <taxon>Spiralia</taxon>
        <taxon>Gnathifera</taxon>
        <taxon>Rotifera</taxon>
        <taxon>Eurotatoria</taxon>
        <taxon>Bdelloidea</taxon>
        <taxon>Philodinida</taxon>
        <taxon>Philodinidae</taxon>
        <taxon>Didymodactylos</taxon>
    </lineage>
</organism>
<dbReference type="PANTHER" id="PTHR43420:SF12">
    <property type="entry name" value="N-ACETYLTRANSFERASE DOMAIN-CONTAINING PROTEIN"/>
    <property type="match status" value="1"/>
</dbReference>
<dbReference type="EMBL" id="CAJNOQ010008355">
    <property type="protein sequence ID" value="CAF1194953.1"/>
    <property type="molecule type" value="Genomic_DNA"/>
</dbReference>
<dbReference type="Proteomes" id="UP000681722">
    <property type="component" value="Unassembled WGS sequence"/>
</dbReference>
<dbReference type="EMBL" id="CAJOBA010002210">
    <property type="protein sequence ID" value="CAF3635042.1"/>
    <property type="molecule type" value="Genomic_DNA"/>
</dbReference>
<evidence type="ECO:0000256" key="4">
    <source>
        <dbReference type="ARBA" id="ARBA00023315"/>
    </source>
</evidence>
<evidence type="ECO:0000256" key="2">
    <source>
        <dbReference type="ARBA" id="ARBA00022490"/>
    </source>
</evidence>
<dbReference type="Pfam" id="PF00583">
    <property type="entry name" value="Acetyltransf_1"/>
    <property type="match status" value="1"/>
</dbReference>
<dbReference type="SUPFAM" id="SSF55729">
    <property type="entry name" value="Acyl-CoA N-acyltransferases (Nat)"/>
    <property type="match status" value="1"/>
</dbReference>
<comment type="similarity">
    <text evidence="1">Belongs to the acetyltransferase family. RimI subfamily.</text>
</comment>
<proteinExistence type="inferred from homology"/>
<evidence type="ECO:0000256" key="1">
    <source>
        <dbReference type="ARBA" id="ARBA00005395"/>
    </source>
</evidence>
<dbReference type="OrthoDB" id="4080456at2759"/>
<evidence type="ECO:0000313" key="10">
    <source>
        <dbReference type="Proteomes" id="UP000663829"/>
    </source>
</evidence>
<accession>A0A814VZ33</accession>
<evidence type="ECO:0000313" key="6">
    <source>
        <dbReference type="EMBL" id="CAF0849795.1"/>
    </source>
</evidence>
<evidence type="ECO:0000256" key="3">
    <source>
        <dbReference type="ARBA" id="ARBA00022679"/>
    </source>
</evidence>
<keyword evidence="3" id="KW-0808">Transferase</keyword>
<keyword evidence="2" id="KW-0963">Cytoplasm</keyword>
<keyword evidence="10" id="KW-1185">Reference proteome</keyword>
<comment type="caution">
    <text evidence="7">The sequence shown here is derived from an EMBL/GenBank/DDBJ whole genome shotgun (WGS) entry which is preliminary data.</text>
</comment>
<feature type="domain" description="N-acetyltransferase" evidence="5">
    <location>
        <begin position="2"/>
        <end position="142"/>
    </location>
</feature>
<dbReference type="GO" id="GO:0008080">
    <property type="term" value="F:N-acetyltransferase activity"/>
    <property type="evidence" value="ECO:0007669"/>
    <property type="project" value="InterPro"/>
</dbReference>
<evidence type="ECO:0000259" key="5">
    <source>
        <dbReference type="PROSITE" id="PS51186"/>
    </source>
</evidence>
<dbReference type="NCBIfam" id="TIGR01575">
    <property type="entry name" value="rimI"/>
    <property type="match status" value="1"/>
</dbReference>
<dbReference type="PROSITE" id="PS51186">
    <property type="entry name" value="GNAT"/>
    <property type="match status" value="1"/>
</dbReference>
<dbReference type="EMBL" id="CAJOBC010008355">
    <property type="protein sequence ID" value="CAF3959362.1"/>
    <property type="molecule type" value="Genomic_DNA"/>
</dbReference>
<dbReference type="InterPro" id="IPR050680">
    <property type="entry name" value="YpeA/RimI_acetyltransf"/>
</dbReference>
<dbReference type="InterPro" id="IPR006464">
    <property type="entry name" value="AcTrfase_RimI/Ard1"/>
</dbReference>
<dbReference type="Proteomes" id="UP000663829">
    <property type="component" value="Unassembled WGS sequence"/>
</dbReference>
<reference evidence="7" key="1">
    <citation type="submission" date="2021-02" db="EMBL/GenBank/DDBJ databases">
        <authorList>
            <person name="Nowell W R."/>
        </authorList>
    </citation>
    <scope>NUCLEOTIDE SEQUENCE</scope>
</reference>
<gene>
    <name evidence="7" type="ORF">GPM918_LOCUS23409</name>
    <name evidence="6" type="ORF">OVA965_LOCUS7081</name>
    <name evidence="9" type="ORF">SRO942_LOCUS23407</name>
    <name evidence="8" type="ORF">TMI583_LOCUS7077</name>
</gene>
<sequence length="142" mass="16754">MVAIRRMNFDDLHIVTEIERLLWPNYPWTADDFINSGCNCYVLLEDGFIVGYSVFYVNNKVSFIANISIRPDKQRQGFGRLMLSYLVNKARKSRSNKIELEVDVANNRAIRLYESFGFQIMNNHHQYYARTQGDSFKMQLRL</sequence>
<dbReference type="PANTHER" id="PTHR43420">
    <property type="entry name" value="ACETYLTRANSFERASE"/>
    <property type="match status" value="1"/>
</dbReference>
<protein>
    <recommendedName>
        <fullName evidence="5">N-acetyltransferase domain-containing protein</fullName>
    </recommendedName>
</protein>
<keyword evidence="4" id="KW-0012">Acyltransferase</keyword>
<dbReference type="Proteomes" id="UP000677228">
    <property type="component" value="Unassembled WGS sequence"/>
</dbReference>
<evidence type="ECO:0000313" key="7">
    <source>
        <dbReference type="EMBL" id="CAF1194953.1"/>
    </source>
</evidence>